<organism evidence="1 2">
    <name type="scientific">Streptomyces malaysiensis subsp. samsunensis</name>
    <dbReference type="NCBI Taxonomy" id="459658"/>
    <lineage>
        <taxon>Bacteria</taxon>
        <taxon>Bacillati</taxon>
        <taxon>Actinomycetota</taxon>
        <taxon>Actinomycetes</taxon>
        <taxon>Kitasatosporales</taxon>
        <taxon>Streptomycetaceae</taxon>
        <taxon>Streptomyces</taxon>
        <taxon>Streptomyces violaceusniger group</taxon>
    </lineage>
</organism>
<proteinExistence type="predicted"/>
<dbReference type="Proteomes" id="UP001142400">
    <property type="component" value="Unassembled WGS sequence"/>
</dbReference>
<reference evidence="1" key="1">
    <citation type="submission" date="2022-06" db="EMBL/GenBank/DDBJ databases">
        <title>WGS of actinobacteria.</title>
        <authorList>
            <person name="Thawai C."/>
        </authorList>
    </citation>
    <scope>NUCLEOTIDE SEQUENCE</scope>
    <source>
        <strain evidence="1">DSM 42010</strain>
    </source>
</reference>
<comment type="caution">
    <text evidence="1">The sequence shown here is derived from an EMBL/GenBank/DDBJ whole genome shotgun (WGS) entry which is preliminary data.</text>
</comment>
<gene>
    <name evidence="1" type="ORF">NQU54_12435</name>
</gene>
<sequence length="63" mass="6961">MSGGRPRISVSHVGGELPIWLHFQGLKSFEELSTEQARHLVFDLAEVLGLRAYDPALLGEEAE</sequence>
<accession>A0A9X2RTL6</accession>
<keyword evidence="2" id="KW-1185">Reference proteome</keyword>
<protein>
    <submittedName>
        <fullName evidence="1">Uncharacterized protein</fullName>
    </submittedName>
</protein>
<dbReference type="EMBL" id="JANIIC010000011">
    <property type="protein sequence ID" value="MCQ8829873.1"/>
    <property type="molecule type" value="Genomic_DNA"/>
</dbReference>
<evidence type="ECO:0000313" key="1">
    <source>
        <dbReference type="EMBL" id="MCQ8829873.1"/>
    </source>
</evidence>
<dbReference type="RefSeq" id="WP_257631097.1">
    <property type="nucleotide sequence ID" value="NZ_JANIIC010000011.1"/>
</dbReference>
<dbReference type="AlphaFoldDB" id="A0A9X2RTL6"/>
<evidence type="ECO:0000313" key="2">
    <source>
        <dbReference type="Proteomes" id="UP001142400"/>
    </source>
</evidence>
<name>A0A9X2RTL6_STRMQ</name>